<dbReference type="InterPro" id="IPR036568">
    <property type="entry name" value="GGCT-like_sf"/>
</dbReference>
<dbReference type="InterPro" id="IPR039126">
    <property type="entry name" value="GGACT"/>
</dbReference>
<reference evidence="4 5" key="1">
    <citation type="submission" date="2023-12" db="EMBL/GenBank/DDBJ databases">
        <title>Baltic Sea Cyanobacteria.</title>
        <authorList>
            <person name="Delbaje E."/>
            <person name="Fewer D.P."/>
            <person name="Shishido T.K."/>
        </authorList>
    </citation>
    <scope>NUCLEOTIDE SEQUENCE [LARGE SCALE GENOMIC DNA]</scope>
    <source>
        <strain evidence="4 5">UHCC 0139</strain>
    </source>
</reference>
<evidence type="ECO:0000256" key="1">
    <source>
        <dbReference type="ARBA" id="ARBA00008861"/>
    </source>
</evidence>
<dbReference type="InterPro" id="IPR009288">
    <property type="entry name" value="AIG2-like_dom"/>
</dbReference>
<accession>A0ABU5RSR8</accession>
<gene>
    <name evidence="4" type="ORF">VB738_05890</name>
</gene>
<dbReference type="Pfam" id="PF06094">
    <property type="entry name" value="GGACT"/>
    <property type="match status" value="1"/>
</dbReference>
<protein>
    <recommendedName>
        <fullName evidence="2">Gamma-glutamylcyclotransferase family protein</fullName>
    </recommendedName>
</protein>
<dbReference type="CDD" id="cd06661">
    <property type="entry name" value="GGCT_like"/>
    <property type="match status" value="1"/>
</dbReference>
<dbReference type="SUPFAM" id="SSF110857">
    <property type="entry name" value="Gamma-glutamyl cyclotransferase-like"/>
    <property type="match status" value="1"/>
</dbReference>
<feature type="domain" description="Gamma-glutamylcyclotransferase AIG2-like" evidence="3">
    <location>
        <begin position="8"/>
        <end position="116"/>
    </location>
</feature>
<keyword evidence="5" id="KW-1185">Reference proteome</keyword>
<dbReference type="RefSeq" id="WP_323304855.1">
    <property type="nucleotide sequence ID" value="NZ_JAYGHX010000002.1"/>
</dbReference>
<dbReference type="Proteomes" id="UP001304461">
    <property type="component" value="Unassembled WGS sequence"/>
</dbReference>
<dbReference type="PANTHER" id="PTHR12510:SF4">
    <property type="entry name" value="GAMMA-GLUTAMYLAMINECYCLOTRANSFERASE"/>
    <property type="match status" value="1"/>
</dbReference>
<comment type="similarity">
    <text evidence="1 2">Belongs to the gamma-glutamylcyclotransferase family.</text>
</comment>
<organism evidence="4 5">
    <name type="scientific">Cyanobium gracile UHCC 0139</name>
    <dbReference type="NCBI Taxonomy" id="3110308"/>
    <lineage>
        <taxon>Bacteria</taxon>
        <taxon>Bacillati</taxon>
        <taxon>Cyanobacteriota</taxon>
        <taxon>Cyanophyceae</taxon>
        <taxon>Synechococcales</taxon>
        <taxon>Prochlorococcaceae</taxon>
        <taxon>Cyanobium</taxon>
    </lineage>
</organism>
<dbReference type="EMBL" id="JAYGHX010000002">
    <property type="protein sequence ID" value="MEA5390792.1"/>
    <property type="molecule type" value="Genomic_DNA"/>
</dbReference>
<evidence type="ECO:0000256" key="2">
    <source>
        <dbReference type="RuleBase" id="RU367036"/>
    </source>
</evidence>
<dbReference type="Gene3D" id="3.10.490.10">
    <property type="entry name" value="Gamma-glutamyl cyclotransferase-like"/>
    <property type="match status" value="1"/>
</dbReference>
<name>A0ABU5RSR8_9CYAN</name>
<evidence type="ECO:0000313" key="4">
    <source>
        <dbReference type="EMBL" id="MEA5390792.1"/>
    </source>
</evidence>
<evidence type="ECO:0000259" key="3">
    <source>
        <dbReference type="Pfam" id="PF06094"/>
    </source>
</evidence>
<dbReference type="PANTHER" id="PTHR12510">
    <property type="entry name" value="TROPONIN C-AKIN-1 PROTEIN"/>
    <property type="match status" value="1"/>
</dbReference>
<dbReference type="InterPro" id="IPR013024">
    <property type="entry name" value="GGCT-like"/>
</dbReference>
<comment type="caution">
    <text evidence="4">The sequence shown here is derived from an EMBL/GenBank/DDBJ whole genome shotgun (WGS) entry which is preliminary data.</text>
</comment>
<sequence>MNSHPELVFVYGTLKRGHGNHHWLLDAPYLGEAVLPDVVLHDLGPFPMAVPGEGLVRGEVYGVDAAGLARLDRLEGYPRLYDRRPLPLADGRRAWVYLGRPHQVRHVSAIADGCWRGPAPGAAVRRSQMGLAVVLALGGAALLAASLPRAALALDTLSTCNAWRGSHGSARVLLGNSLGAAHYLTKKQRLQQSPAEAPVALYSDSDLQRVCGR</sequence>
<proteinExistence type="inferred from homology"/>
<evidence type="ECO:0000313" key="5">
    <source>
        <dbReference type="Proteomes" id="UP001304461"/>
    </source>
</evidence>